<keyword evidence="2" id="KW-0539">Nucleus</keyword>
<protein>
    <submittedName>
        <fullName evidence="5">Fungal-specific transcription factor domain-domain-containing protein</fullName>
    </submittedName>
</protein>
<comment type="caution">
    <text evidence="5">The sequence shown here is derived from an EMBL/GenBank/DDBJ whole genome shotgun (WGS) entry which is preliminary data.</text>
</comment>
<dbReference type="Proteomes" id="UP000193986">
    <property type="component" value="Unassembled WGS sequence"/>
</dbReference>
<dbReference type="PANTHER" id="PTHR37534:SF20">
    <property type="entry name" value="PRO1A C6 ZINK-FINGER PROTEIN"/>
    <property type="match status" value="1"/>
</dbReference>
<evidence type="ECO:0000259" key="4">
    <source>
        <dbReference type="PROSITE" id="PS50048"/>
    </source>
</evidence>
<dbReference type="STRING" id="71784.A0A1Y2APU2"/>
<dbReference type="InterPro" id="IPR021858">
    <property type="entry name" value="Fun_TF"/>
</dbReference>
<dbReference type="InterPro" id="IPR001138">
    <property type="entry name" value="Zn2Cys6_DnaBD"/>
</dbReference>
<dbReference type="EMBL" id="MCFC01000066">
    <property type="protein sequence ID" value="ORY24561.1"/>
    <property type="molecule type" value="Genomic_DNA"/>
</dbReference>
<feature type="region of interest" description="Disordered" evidence="3">
    <location>
        <begin position="68"/>
        <end position="96"/>
    </location>
</feature>
<dbReference type="GO" id="GO:0000981">
    <property type="term" value="F:DNA-binding transcription factor activity, RNA polymerase II-specific"/>
    <property type="evidence" value="ECO:0007669"/>
    <property type="project" value="InterPro"/>
</dbReference>
<dbReference type="Gene3D" id="4.10.240.10">
    <property type="entry name" value="Zn(2)-C6 fungal-type DNA-binding domain"/>
    <property type="match status" value="1"/>
</dbReference>
<sequence length="642" mass="71869">MMNVPKLINETDWQQVALLAFQAGRATAKESKITRSRRGCLTCRARKVKCSEDGACCSQCKRAKRKCQWPEGHNWHTNPHSTLSNQSEESHPPVKRSRVTLAGNSLQVATVGNPIHAGPSISNEQRVSGPLIRLPSFLEASTRDSEASTPLAQAETNPFHLDNDVQAEIPLAGSSTMVPARIASPTPRLTIAEFDVNATFDQLVEQFLASLQASQPLMTSDSTTSNNPVGQSNAIDHMMSRFGDDALRELIQFFKQETMLIVTIIKTSQRPEHRFVHHSMSLTLLDEQSSTCYALRQAFLSVGAAHKEFLLARSSSSVPNKNVMDSAAFKRAALRSYWSAIETESEFIDQHPEIILAIFNFLLFRDMIACDRQWRRVIHLAVDEVQRRGGPKKLIERHPDSPILALQLEMLAIVEVFGAFTTGCDPILLEPWAPWWLEPPYPSESIASRRWDNVEHCSGMSRTMFELVARIVRLANRASLTGLRSSSGPDMDEVRVAANNLWMELIVSETSSVGTVRPRRVQYGDLIYCTTMKLFILSEVHPLDVTAETREKLVTSLIELCADTSEEPGALAWPLLVLSRAVNRHQRSDVLRLHYAFSLSYAGGMVIVSQIIFRQWAEDDEGKSRRSWSQFLQDISAACLVM</sequence>
<dbReference type="SUPFAM" id="SSF57701">
    <property type="entry name" value="Zn2/Cys6 DNA-binding domain"/>
    <property type="match status" value="1"/>
</dbReference>
<accession>A0A1Y2APU2</accession>
<dbReference type="InterPro" id="IPR036864">
    <property type="entry name" value="Zn2-C6_fun-type_DNA-bd_sf"/>
</dbReference>
<feature type="domain" description="Zn(2)-C6 fungal-type" evidence="4">
    <location>
        <begin position="39"/>
        <end position="69"/>
    </location>
</feature>
<dbReference type="InParanoid" id="A0A1Y2APU2"/>
<dbReference type="GO" id="GO:0008270">
    <property type="term" value="F:zinc ion binding"/>
    <property type="evidence" value="ECO:0007669"/>
    <property type="project" value="InterPro"/>
</dbReference>
<name>A0A1Y2APU2_9TREE</name>
<evidence type="ECO:0000313" key="6">
    <source>
        <dbReference type="Proteomes" id="UP000193986"/>
    </source>
</evidence>
<comment type="subcellular location">
    <subcellularLocation>
        <location evidence="1">Nucleus</location>
    </subcellularLocation>
</comment>
<dbReference type="GO" id="GO:0005634">
    <property type="term" value="C:nucleus"/>
    <property type="evidence" value="ECO:0007669"/>
    <property type="project" value="UniProtKB-SubCell"/>
</dbReference>
<dbReference type="AlphaFoldDB" id="A0A1Y2APU2"/>
<dbReference type="PROSITE" id="PS50048">
    <property type="entry name" value="ZN2_CY6_FUNGAL_2"/>
    <property type="match status" value="1"/>
</dbReference>
<evidence type="ECO:0000256" key="1">
    <source>
        <dbReference type="ARBA" id="ARBA00004123"/>
    </source>
</evidence>
<proteinExistence type="predicted"/>
<dbReference type="PANTHER" id="PTHR37534">
    <property type="entry name" value="TRANSCRIPTIONAL ACTIVATOR PROTEIN UGA3"/>
    <property type="match status" value="1"/>
</dbReference>
<evidence type="ECO:0000256" key="3">
    <source>
        <dbReference type="SAM" id="MobiDB-lite"/>
    </source>
</evidence>
<reference evidence="5 6" key="1">
    <citation type="submission" date="2016-07" db="EMBL/GenBank/DDBJ databases">
        <title>Pervasive Adenine N6-methylation of Active Genes in Fungi.</title>
        <authorList>
            <consortium name="DOE Joint Genome Institute"/>
            <person name="Mondo S.J."/>
            <person name="Dannebaum R.O."/>
            <person name="Kuo R.C."/>
            <person name="Labutti K."/>
            <person name="Haridas S."/>
            <person name="Kuo A."/>
            <person name="Salamov A."/>
            <person name="Ahrendt S.R."/>
            <person name="Lipzen A."/>
            <person name="Sullivan W."/>
            <person name="Andreopoulos W.B."/>
            <person name="Clum A."/>
            <person name="Lindquist E."/>
            <person name="Daum C."/>
            <person name="Ramamoorthy G.K."/>
            <person name="Gryganskyi A."/>
            <person name="Culley D."/>
            <person name="Magnuson J.K."/>
            <person name="James T.Y."/>
            <person name="O'Malley M.A."/>
            <person name="Stajich J.E."/>
            <person name="Spatafora J.W."/>
            <person name="Visel A."/>
            <person name="Grigoriev I.V."/>
        </authorList>
    </citation>
    <scope>NUCLEOTIDE SEQUENCE [LARGE SCALE GENOMIC DNA]</scope>
    <source>
        <strain evidence="5 6">68-887.2</strain>
    </source>
</reference>
<dbReference type="CDD" id="cd00067">
    <property type="entry name" value="GAL4"/>
    <property type="match status" value="1"/>
</dbReference>
<dbReference type="OrthoDB" id="2428527at2759"/>
<feature type="compositionally biased region" description="Polar residues" evidence="3">
    <location>
        <begin position="75"/>
        <end position="87"/>
    </location>
</feature>
<keyword evidence="6" id="KW-1185">Reference proteome</keyword>
<organism evidence="5 6">
    <name type="scientific">Naematelia encephala</name>
    <dbReference type="NCBI Taxonomy" id="71784"/>
    <lineage>
        <taxon>Eukaryota</taxon>
        <taxon>Fungi</taxon>
        <taxon>Dikarya</taxon>
        <taxon>Basidiomycota</taxon>
        <taxon>Agaricomycotina</taxon>
        <taxon>Tremellomycetes</taxon>
        <taxon>Tremellales</taxon>
        <taxon>Naemateliaceae</taxon>
        <taxon>Naematelia</taxon>
    </lineage>
</organism>
<dbReference type="Pfam" id="PF11951">
    <property type="entry name" value="Fungal_trans_2"/>
    <property type="match status" value="1"/>
</dbReference>
<dbReference type="PROSITE" id="PS00463">
    <property type="entry name" value="ZN2_CY6_FUNGAL_1"/>
    <property type="match status" value="1"/>
</dbReference>
<gene>
    <name evidence="5" type="ORF">BCR39DRAFT_546473</name>
</gene>
<evidence type="ECO:0000313" key="5">
    <source>
        <dbReference type="EMBL" id="ORY24561.1"/>
    </source>
</evidence>
<dbReference type="SMART" id="SM00066">
    <property type="entry name" value="GAL4"/>
    <property type="match status" value="1"/>
</dbReference>
<evidence type="ECO:0000256" key="2">
    <source>
        <dbReference type="ARBA" id="ARBA00023242"/>
    </source>
</evidence>